<reference evidence="8 9" key="1">
    <citation type="journal article" date="2016" name="Proc. Natl. Acad. Sci. U.S.A.">
        <title>Lipid metabolic changes in an early divergent fungus govern the establishment of a mutualistic symbiosis with endobacteria.</title>
        <authorList>
            <person name="Lastovetsky O.A."/>
            <person name="Gaspar M.L."/>
            <person name="Mondo S.J."/>
            <person name="LaButti K.M."/>
            <person name="Sandor L."/>
            <person name="Grigoriev I.V."/>
            <person name="Henry S.A."/>
            <person name="Pawlowska T.E."/>
        </authorList>
    </citation>
    <scope>NUCLEOTIDE SEQUENCE [LARGE SCALE GENOMIC DNA]</scope>
    <source>
        <strain evidence="8 9">ATCC 11559</strain>
    </source>
</reference>
<dbReference type="VEuPathDB" id="FungiDB:BCV72DRAFT_56902"/>
<dbReference type="Pfam" id="PF13233">
    <property type="entry name" value="Complex1_LYR_2"/>
    <property type="match status" value="1"/>
</dbReference>
<evidence type="ECO:0000256" key="3">
    <source>
        <dbReference type="ARBA" id="ARBA00022946"/>
    </source>
</evidence>
<dbReference type="Proteomes" id="UP000242381">
    <property type="component" value="Unassembled WGS sequence"/>
</dbReference>
<evidence type="ECO:0000313" key="8">
    <source>
        <dbReference type="EMBL" id="ORE12916.1"/>
    </source>
</evidence>
<comment type="subunit">
    <text evidence="6">Interacts with the iron-sulfur protein subunit within the SDH catalytic dimer.</text>
</comment>
<keyword evidence="4 6" id="KW-0496">Mitochondrion</keyword>
<dbReference type="AlphaFoldDB" id="A0A0A1P5H3"/>
<organism evidence="8 9">
    <name type="scientific">Rhizopus microsporus</name>
    <dbReference type="NCBI Taxonomy" id="58291"/>
    <lineage>
        <taxon>Eukaryota</taxon>
        <taxon>Fungi</taxon>
        <taxon>Fungi incertae sedis</taxon>
        <taxon>Mucoromycota</taxon>
        <taxon>Mucoromycotina</taxon>
        <taxon>Mucoromycetes</taxon>
        <taxon>Mucorales</taxon>
        <taxon>Mucorineae</taxon>
        <taxon>Rhizopodaceae</taxon>
        <taxon>Rhizopus</taxon>
    </lineage>
</organism>
<dbReference type="PANTHER" id="PTHR13137:SF6">
    <property type="entry name" value="SUCCINATE DEHYDROGENASE ASSEMBLY FACTOR 3, MITOCHONDRIAL"/>
    <property type="match status" value="1"/>
</dbReference>
<dbReference type="EMBL" id="KV921587">
    <property type="protein sequence ID" value="ORE12916.1"/>
    <property type="molecule type" value="Genomic_DNA"/>
</dbReference>
<evidence type="ECO:0000313" key="9">
    <source>
        <dbReference type="Proteomes" id="UP000242381"/>
    </source>
</evidence>
<comment type="subcellular location">
    <subcellularLocation>
        <location evidence="1 6">Mitochondrion matrix</location>
    </subcellularLocation>
</comment>
<dbReference type="GO" id="GO:0034553">
    <property type="term" value="P:mitochondrial respiratory chain complex II assembly"/>
    <property type="evidence" value="ECO:0007669"/>
    <property type="project" value="UniProtKB-UniRule"/>
</dbReference>
<evidence type="ECO:0000256" key="4">
    <source>
        <dbReference type="ARBA" id="ARBA00023128"/>
    </source>
</evidence>
<accession>A0A0A1P5H3</accession>
<gene>
    <name evidence="8" type="ORF">BCV71DRAFT_252023</name>
</gene>
<dbReference type="CDD" id="cd20270">
    <property type="entry name" value="Complex1_LYR_SDHAF3_LYRM10"/>
    <property type="match status" value="1"/>
</dbReference>
<comment type="function">
    <text evidence="6">Plays an essential role in the assembly of succinate dehydrogenase (SDH), an enzyme complex (also referred to as respiratory complex II) that is a component of both the tricarboxylic acid (TCA) cycle and the mitochondrial electron transport chain, and which couples the oxidation of succinate to fumarate with the reduction of ubiquinone (coenzyme Q) to ubiquinol. Promotes maturation of the iron-sulfur protein subunit of the SDH catalytic dimer, protecting it from the deleterious effects of oxidants. May act together with SDHAF1.</text>
</comment>
<sequence length="136" mass="15379">MPNAQQTQILMAPLKLYKEILRVHRCLPPAMRALGDDYVKAEFKRHKDIDNPAHIVGFVSQWQQYLDTIKEQTAPLSADSPAPSNDSLVRSFNTPSEGWGKKIDPGLLDKMSDEQLGQLYELRTEVKKSLGEKVES</sequence>
<protein>
    <recommendedName>
        <fullName evidence="6">Succinate dehydrogenase assembly factor 3</fullName>
        <shortName evidence="6">SDH assembly factor 3</shortName>
        <shortName evidence="6">SDHAF3</shortName>
    </recommendedName>
</protein>
<dbReference type="OMA" id="KRHKNCN"/>
<evidence type="ECO:0000256" key="7">
    <source>
        <dbReference type="SAM" id="MobiDB-lite"/>
    </source>
</evidence>
<dbReference type="GO" id="GO:0005758">
    <property type="term" value="C:mitochondrial intermembrane space"/>
    <property type="evidence" value="ECO:0007669"/>
    <property type="project" value="TreeGrafter"/>
</dbReference>
<evidence type="ECO:0000256" key="2">
    <source>
        <dbReference type="ARBA" id="ARBA00006020"/>
    </source>
</evidence>
<dbReference type="GO" id="GO:0006105">
    <property type="term" value="P:succinate metabolic process"/>
    <property type="evidence" value="ECO:0007669"/>
    <property type="project" value="TreeGrafter"/>
</dbReference>
<evidence type="ECO:0000256" key="6">
    <source>
        <dbReference type="RuleBase" id="RU368039"/>
    </source>
</evidence>
<dbReference type="GO" id="GO:0005759">
    <property type="term" value="C:mitochondrial matrix"/>
    <property type="evidence" value="ECO:0007669"/>
    <property type="project" value="UniProtKB-SubCell"/>
</dbReference>
<evidence type="ECO:0000256" key="1">
    <source>
        <dbReference type="ARBA" id="ARBA00004305"/>
    </source>
</evidence>
<comment type="similarity">
    <text evidence="2 6">Belongs to the complex I LYR family. SDHAF3 subfamily.</text>
</comment>
<dbReference type="PANTHER" id="PTHR13137">
    <property type="entry name" value="DC11 ACN9 HOMOLOG"/>
    <property type="match status" value="1"/>
</dbReference>
<evidence type="ECO:0000256" key="5">
    <source>
        <dbReference type="ARBA" id="ARBA00023186"/>
    </source>
</evidence>
<keyword evidence="3" id="KW-0809">Transit peptide</keyword>
<feature type="compositionally biased region" description="Polar residues" evidence="7">
    <location>
        <begin position="82"/>
        <end position="96"/>
    </location>
</feature>
<feature type="region of interest" description="Disordered" evidence="7">
    <location>
        <begin position="73"/>
        <end position="107"/>
    </location>
</feature>
<proteinExistence type="inferred from homology"/>
<keyword evidence="5 6" id="KW-0143">Chaperone</keyword>
<name>A0A0A1P5H3_RHIZD</name>
<dbReference type="InterPro" id="IPR008381">
    <property type="entry name" value="SDHAF3/Sdh7"/>
</dbReference>